<proteinExistence type="predicted"/>
<dbReference type="InterPro" id="IPR015915">
    <property type="entry name" value="Kelch-typ_b-propeller"/>
</dbReference>
<organism evidence="1 2">
    <name type="scientific">Glossina palpalis gambiensis</name>
    <dbReference type="NCBI Taxonomy" id="67801"/>
    <lineage>
        <taxon>Eukaryota</taxon>
        <taxon>Metazoa</taxon>
        <taxon>Ecdysozoa</taxon>
        <taxon>Arthropoda</taxon>
        <taxon>Hexapoda</taxon>
        <taxon>Insecta</taxon>
        <taxon>Pterygota</taxon>
        <taxon>Neoptera</taxon>
        <taxon>Endopterygota</taxon>
        <taxon>Diptera</taxon>
        <taxon>Brachycera</taxon>
        <taxon>Muscomorpha</taxon>
        <taxon>Hippoboscoidea</taxon>
        <taxon>Glossinidae</taxon>
        <taxon>Glossina</taxon>
    </lineage>
</organism>
<dbReference type="Proteomes" id="UP000092460">
    <property type="component" value="Unassembled WGS sequence"/>
</dbReference>
<dbReference type="EnsemblMetazoa" id="GPPI047725-RA">
    <property type="protein sequence ID" value="GPPI047725-PA"/>
    <property type="gene ID" value="GPPI047725"/>
</dbReference>
<evidence type="ECO:0000313" key="2">
    <source>
        <dbReference type="Proteomes" id="UP000092460"/>
    </source>
</evidence>
<dbReference type="VEuPathDB" id="VectorBase:GPPI047725"/>
<evidence type="ECO:0000313" key="1">
    <source>
        <dbReference type="EnsemblMetazoa" id="GPPI047725-PA"/>
    </source>
</evidence>
<dbReference type="EMBL" id="JXJN01024739">
    <property type="status" value="NOT_ANNOTATED_CDS"/>
    <property type="molecule type" value="Genomic_DNA"/>
</dbReference>
<dbReference type="STRING" id="67801.A0A1B0C2Z4"/>
<dbReference type="SUPFAM" id="SSF117281">
    <property type="entry name" value="Kelch motif"/>
    <property type="match status" value="1"/>
</dbReference>
<reference evidence="2" key="1">
    <citation type="submission" date="2015-01" db="EMBL/GenBank/DDBJ databases">
        <authorList>
            <person name="Aksoy S."/>
            <person name="Warren W."/>
            <person name="Wilson R.K."/>
        </authorList>
    </citation>
    <scope>NUCLEOTIDE SEQUENCE [LARGE SCALE GENOMIC DNA]</scope>
    <source>
        <strain evidence="2">IAEA</strain>
    </source>
</reference>
<sequence>MDFRILELIMDEHLSVKFEDNAYKVAINWVKNNVDERKISALDRMRIESLLRSDQQCKEFLIEALNYKLMPCERKCSLNSSQTAKIAKNRNGKFHVVFTGVCQPPHSYQQSQCSVYNITNSTISSISSMNESRSKHSLISLEHVLYSVGGSS</sequence>
<name>A0A1B0C2Z4_9MUSC</name>
<dbReference type="Gene3D" id="2.120.10.80">
    <property type="entry name" value="Kelch-type beta propeller"/>
    <property type="match status" value="1"/>
</dbReference>
<accession>A0A1B0C2Z4</accession>
<evidence type="ECO:0008006" key="3">
    <source>
        <dbReference type="Google" id="ProtNLM"/>
    </source>
</evidence>
<protein>
    <recommendedName>
        <fullName evidence="3">BACK domain-containing protein</fullName>
    </recommendedName>
</protein>
<reference evidence="1" key="2">
    <citation type="submission" date="2020-05" db="UniProtKB">
        <authorList>
            <consortium name="EnsemblMetazoa"/>
        </authorList>
    </citation>
    <scope>IDENTIFICATION</scope>
    <source>
        <strain evidence="1">IAEA</strain>
    </source>
</reference>
<keyword evidence="2" id="KW-1185">Reference proteome</keyword>
<dbReference type="AlphaFoldDB" id="A0A1B0C2Z4"/>